<evidence type="ECO:0000313" key="1">
    <source>
        <dbReference type="EMBL" id="HEW46824.1"/>
    </source>
</evidence>
<dbReference type="EMBL" id="DSFP01000077">
    <property type="protein sequence ID" value="HEW46824.1"/>
    <property type="molecule type" value="Genomic_DNA"/>
</dbReference>
<sequence>MRYLWLSLILLGVNFLYSAYSIDLSKDYAKKVSELKKEKERSLKLKAEVEELVNYKTVKSYAESAGFEPIDWSKVRIVRSSQ</sequence>
<proteinExistence type="predicted"/>
<organism evidence="1">
    <name type="scientific">Hydrogenobacter sp</name>
    <dbReference type="NCBI Taxonomy" id="2152829"/>
    <lineage>
        <taxon>Bacteria</taxon>
        <taxon>Pseudomonadati</taxon>
        <taxon>Aquificota</taxon>
        <taxon>Aquificia</taxon>
        <taxon>Aquificales</taxon>
        <taxon>Aquificaceae</taxon>
        <taxon>Hydrogenobacter</taxon>
    </lineage>
</organism>
<protein>
    <submittedName>
        <fullName evidence="1">Uncharacterized protein</fullName>
    </submittedName>
</protein>
<reference evidence="1" key="1">
    <citation type="journal article" date="2020" name="mSystems">
        <title>Genome- and Community-Level Interaction Insights into Carbon Utilization and Element Cycling Functions of Hydrothermarchaeota in Hydrothermal Sediment.</title>
        <authorList>
            <person name="Zhou Z."/>
            <person name="Liu Y."/>
            <person name="Xu W."/>
            <person name="Pan J."/>
            <person name="Luo Z.H."/>
            <person name="Li M."/>
        </authorList>
    </citation>
    <scope>NUCLEOTIDE SEQUENCE [LARGE SCALE GENOMIC DNA]</scope>
    <source>
        <strain evidence="1">SpSt-132</strain>
    </source>
</reference>
<comment type="caution">
    <text evidence="1">The sequence shown here is derived from an EMBL/GenBank/DDBJ whole genome shotgun (WGS) entry which is preliminary data.</text>
</comment>
<name>A0A7C2Z762_9AQUI</name>
<accession>A0A7C2Z762</accession>
<gene>
    <name evidence="1" type="ORF">ENO47_09255</name>
</gene>
<dbReference type="AlphaFoldDB" id="A0A7C2Z762"/>